<dbReference type="Proteomes" id="UP001156694">
    <property type="component" value="Unassembled WGS sequence"/>
</dbReference>
<dbReference type="EMBL" id="BSNN01000002">
    <property type="protein sequence ID" value="GLQ34822.1"/>
    <property type="molecule type" value="Genomic_DNA"/>
</dbReference>
<name>A0ABQ5VU91_9RHOB</name>
<dbReference type="NCBIfam" id="NF046098">
    <property type="entry name" value="RSP_7527_fam"/>
    <property type="match status" value="1"/>
</dbReference>
<accession>A0ABQ5VU91</accession>
<evidence type="ECO:0000313" key="1">
    <source>
        <dbReference type="EMBL" id="GLQ34822.1"/>
    </source>
</evidence>
<dbReference type="InterPro" id="IPR058227">
    <property type="entry name" value="RSP_7527-like"/>
</dbReference>
<proteinExistence type="predicted"/>
<evidence type="ECO:0000313" key="2">
    <source>
        <dbReference type="Proteomes" id="UP001156694"/>
    </source>
</evidence>
<reference evidence="2" key="1">
    <citation type="journal article" date="2019" name="Int. J. Syst. Evol. Microbiol.">
        <title>The Global Catalogue of Microorganisms (GCM) 10K type strain sequencing project: providing services to taxonomists for standard genome sequencing and annotation.</title>
        <authorList>
            <consortium name="The Broad Institute Genomics Platform"/>
            <consortium name="The Broad Institute Genome Sequencing Center for Infectious Disease"/>
            <person name="Wu L."/>
            <person name="Ma J."/>
        </authorList>
    </citation>
    <scope>NUCLEOTIDE SEQUENCE [LARGE SCALE GENOMIC DNA]</scope>
    <source>
        <strain evidence="2">NBRC 110140</strain>
    </source>
</reference>
<keyword evidence="2" id="KW-1185">Reference proteome</keyword>
<sequence>MAHTPEFDLDNPIDMVEIQREAAALRAAEIRRLTTVFKEFVKSTLSLKPLKTA</sequence>
<gene>
    <name evidence="1" type="ORF">GCM10007939_11050</name>
</gene>
<organism evidence="1 2">
    <name type="scientific">Amylibacter marinus</name>
    <dbReference type="NCBI Taxonomy" id="1475483"/>
    <lineage>
        <taxon>Bacteria</taxon>
        <taxon>Pseudomonadati</taxon>
        <taxon>Pseudomonadota</taxon>
        <taxon>Alphaproteobacteria</taxon>
        <taxon>Rhodobacterales</taxon>
        <taxon>Paracoccaceae</taxon>
        <taxon>Amylibacter</taxon>
    </lineage>
</organism>
<comment type="caution">
    <text evidence="1">The sequence shown here is derived from an EMBL/GenBank/DDBJ whole genome shotgun (WGS) entry which is preliminary data.</text>
</comment>
<dbReference type="RefSeq" id="WP_284376806.1">
    <property type="nucleotide sequence ID" value="NZ_BSNN01000002.1"/>
</dbReference>
<protein>
    <submittedName>
        <fullName evidence="1">Uncharacterized protein</fullName>
    </submittedName>
</protein>